<comment type="similarity">
    <text evidence="1">Belongs to the BlaI transcriptional regulatory family.</text>
</comment>
<name>F8L8Y7_SIMNZ</name>
<dbReference type="Pfam" id="PF03965">
    <property type="entry name" value="Penicillinase_R"/>
    <property type="match status" value="1"/>
</dbReference>
<evidence type="ECO:0000256" key="4">
    <source>
        <dbReference type="ARBA" id="ARBA00023163"/>
    </source>
</evidence>
<dbReference type="OrthoDB" id="279010at2"/>
<dbReference type="Gene3D" id="1.10.10.10">
    <property type="entry name" value="Winged helix-like DNA-binding domain superfamily/Winged helix DNA-binding domain"/>
    <property type="match status" value="1"/>
</dbReference>
<reference evidence="5 6" key="2">
    <citation type="journal article" date="2011" name="Mol. Biol. Evol.">
        <title>Unity in variety--the pan-genome of the Chlamydiae.</title>
        <authorList>
            <person name="Collingro A."/>
            <person name="Tischler P."/>
            <person name="Weinmaier T."/>
            <person name="Penz T."/>
            <person name="Heinz E."/>
            <person name="Brunham R.C."/>
            <person name="Read T.D."/>
            <person name="Bavoil P.M."/>
            <person name="Sachse K."/>
            <person name="Kahane S."/>
            <person name="Friedman M.G."/>
            <person name="Rattei T."/>
            <person name="Myers G.S."/>
            <person name="Horn M."/>
        </authorList>
    </citation>
    <scope>NUCLEOTIDE SEQUENCE [LARGE SCALE GENOMIC DNA]</scope>
    <source>
        <strain evidence="6">ATCC VR-1471 / Z</strain>
    </source>
</reference>
<dbReference type="HOGENOM" id="CLU_119090_1_1_0"/>
<evidence type="ECO:0000313" key="6">
    <source>
        <dbReference type="Proteomes" id="UP000000496"/>
    </source>
</evidence>
<keyword evidence="6" id="KW-1185">Reference proteome</keyword>
<keyword evidence="3" id="KW-0238">DNA-binding</keyword>
<evidence type="ECO:0000256" key="3">
    <source>
        <dbReference type="ARBA" id="ARBA00023125"/>
    </source>
</evidence>
<keyword evidence="4" id="KW-0804">Transcription</keyword>
<dbReference type="EMBL" id="FR872582">
    <property type="protein sequence ID" value="CCB89291.1"/>
    <property type="molecule type" value="Genomic_DNA"/>
</dbReference>
<dbReference type="eggNOG" id="COG3682">
    <property type="taxonomic scope" value="Bacteria"/>
</dbReference>
<evidence type="ECO:0000313" key="5">
    <source>
        <dbReference type="EMBL" id="CCB89291.1"/>
    </source>
</evidence>
<sequence length="123" mass="14344">MKRKQFGELEDSVISLFLKKGCPLSVREIHSALGKGRAYTTFLTVVSRLYQKGVLSRQKEGRGYLYLLKKSQENTLFQKIKNSLLTASPVQVLSYFLDHQKNISQDEIEQIEEMIQEYKRKQK</sequence>
<dbReference type="AlphaFoldDB" id="F8L8Y7"/>
<gene>
    <name evidence="5" type="ordered locus">SNE_A14140</name>
</gene>
<keyword evidence="2" id="KW-0805">Transcription regulation</keyword>
<evidence type="ECO:0000256" key="2">
    <source>
        <dbReference type="ARBA" id="ARBA00023015"/>
    </source>
</evidence>
<dbReference type="SUPFAM" id="SSF46785">
    <property type="entry name" value="Winged helix' DNA-binding domain"/>
    <property type="match status" value="1"/>
</dbReference>
<accession>F8L8Y7</accession>
<proteinExistence type="inferred from homology"/>
<organism evidence="5 6">
    <name type="scientific">Simkania negevensis (strain ATCC VR-1471 / DSM 27360 / Z)</name>
    <dbReference type="NCBI Taxonomy" id="331113"/>
    <lineage>
        <taxon>Bacteria</taxon>
        <taxon>Pseudomonadati</taxon>
        <taxon>Chlamydiota</taxon>
        <taxon>Chlamydiia</taxon>
        <taxon>Parachlamydiales</taxon>
        <taxon>Simkaniaceae</taxon>
        <taxon>Simkania</taxon>
    </lineage>
</organism>
<reference key="1">
    <citation type="journal article" date="2011" name="Mol. Biol. Evol.">
        <title>Unity in variety -- the pan-genome of the Chlamydiae.</title>
        <authorList>
            <person name="Collingro A."/>
            <person name="Tischler P."/>
            <person name="Weinmaier T."/>
            <person name="Penz T."/>
            <person name="Heinz E."/>
            <person name="Brunham R.C."/>
            <person name="Read T.D."/>
            <person name="Bavoil P.M."/>
            <person name="Sachse K."/>
            <person name="Kahane S."/>
            <person name="Friedman M.G."/>
            <person name="Rattei T."/>
            <person name="Myers G.S.A."/>
            <person name="Horn M."/>
        </authorList>
    </citation>
    <scope>NUCLEOTIDE SEQUENCE</scope>
    <source>
        <strain>Z</strain>
    </source>
</reference>
<evidence type="ECO:0000256" key="1">
    <source>
        <dbReference type="ARBA" id="ARBA00011046"/>
    </source>
</evidence>
<dbReference type="KEGG" id="sng:SNE_A14140"/>
<dbReference type="InterPro" id="IPR005650">
    <property type="entry name" value="BlaI_family"/>
</dbReference>
<dbReference type="RefSeq" id="WP_013943758.1">
    <property type="nucleotide sequence ID" value="NC_015713.1"/>
</dbReference>
<dbReference type="STRING" id="331113.SNE_A14140"/>
<dbReference type="InterPro" id="IPR036388">
    <property type="entry name" value="WH-like_DNA-bd_sf"/>
</dbReference>
<dbReference type="GO" id="GO:0045892">
    <property type="term" value="P:negative regulation of DNA-templated transcription"/>
    <property type="evidence" value="ECO:0007669"/>
    <property type="project" value="InterPro"/>
</dbReference>
<protein>
    <submittedName>
        <fullName evidence="5">Predicted transcriptional regulator</fullName>
    </submittedName>
</protein>
<dbReference type="InterPro" id="IPR036390">
    <property type="entry name" value="WH_DNA-bd_sf"/>
</dbReference>
<dbReference type="Proteomes" id="UP000000496">
    <property type="component" value="Chromosome gsn.131"/>
</dbReference>
<dbReference type="GO" id="GO:0003677">
    <property type="term" value="F:DNA binding"/>
    <property type="evidence" value="ECO:0007669"/>
    <property type="project" value="UniProtKB-KW"/>
</dbReference>